<evidence type="ECO:0000313" key="1">
    <source>
        <dbReference type="EMBL" id="PMD33343.1"/>
    </source>
</evidence>
<reference evidence="1 2" key="1">
    <citation type="submission" date="2016-04" db="EMBL/GenBank/DDBJ databases">
        <title>A degradative enzymes factory behind the ericoid mycorrhizal symbiosis.</title>
        <authorList>
            <consortium name="DOE Joint Genome Institute"/>
            <person name="Martino E."/>
            <person name="Morin E."/>
            <person name="Grelet G."/>
            <person name="Kuo A."/>
            <person name="Kohler A."/>
            <person name="Daghino S."/>
            <person name="Barry K."/>
            <person name="Choi C."/>
            <person name="Cichocki N."/>
            <person name="Clum A."/>
            <person name="Copeland A."/>
            <person name="Hainaut M."/>
            <person name="Haridas S."/>
            <person name="Labutti K."/>
            <person name="Lindquist E."/>
            <person name="Lipzen A."/>
            <person name="Khouja H.-R."/>
            <person name="Murat C."/>
            <person name="Ohm R."/>
            <person name="Olson A."/>
            <person name="Spatafora J."/>
            <person name="Veneault-Fourrey C."/>
            <person name="Henrissat B."/>
            <person name="Grigoriev I."/>
            <person name="Martin F."/>
            <person name="Perotto S."/>
        </authorList>
    </citation>
    <scope>NUCLEOTIDE SEQUENCE [LARGE SCALE GENOMIC DNA]</scope>
    <source>
        <strain evidence="1 2">F</strain>
    </source>
</reference>
<sequence length="133" mass="15496">MDSSCGQGVLTGVADWECISALPLWIDYQFPPVLQGKRLDEEPIKSTYPHDENGAVDELYWEHLENYELTQLRRIFLSEMTKLEPRWVEIFKSSQRQRDFDLAVTNCGHSFLIRRICNWLKDMDSGADRNASL</sequence>
<dbReference type="OrthoDB" id="2831558at2759"/>
<dbReference type="EMBL" id="KZ613956">
    <property type="protein sequence ID" value="PMD33343.1"/>
    <property type="molecule type" value="Genomic_DNA"/>
</dbReference>
<dbReference type="AlphaFoldDB" id="A0A2J6R4B1"/>
<proteinExistence type="predicted"/>
<organism evidence="1 2">
    <name type="scientific">Hyaloscypha variabilis (strain UAMH 11265 / GT02V1 / F)</name>
    <name type="common">Meliniomyces variabilis</name>
    <dbReference type="NCBI Taxonomy" id="1149755"/>
    <lineage>
        <taxon>Eukaryota</taxon>
        <taxon>Fungi</taxon>
        <taxon>Dikarya</taxon>
        <taxon>Ascomycota</taxon>
        <taxon>Pezizomycotina</taxon>
        <taxon>Leotiomycetes</taxon>
        <taxon>Helotiales</taxon>
        <taxon>Hyaloscyphaceae</taxon>
        <taxon>Hyaloscypha</taxon>
        <taxon>Hyaloscypha variabilis</taxon>
    </lineage>
</organism>
<dbReference type="STRING" id="1149755.A0A2J6R4B1"/>
<accession>A0A2J6R4B1</accession>
<dbReference type="Proteomes" id="UP000235786">
    <property type="component" value="Unassembled WGS sequence"/>
</dbReference>
<keyword evidence="2" id="KW-1185">Reference proteome</keyword>
<name>A0A2J6R4B1_HYAVF</name>
<gene>
    <name evidence="1" type="ORF">L207DRAFT_518148</name>
</gene>
<protein>
    <submittedName>
        <fullName evidence="1">Uncharacterized protein</fullName>
    </submittedName>
</protein>
<evidence type="ECO:0000313" key="2">
    <source>
        <dbReference type="Proteomes" id="UP000235786"/>
    </source>
</evidence>